<gene>
    <name evidence="16" type="ORF">AWB68_04984</name>
</gene>
<dbReference type="Pfam" id="PF13018">
    <property type="entry name" value="ESPR"/>
    <property type="match status" value="1"/>
</dbReference>
<evidence type="ECO:0000259" key="14">
    <source>
        <dbReference type="Pfam" id="PF05662"/>
    </source>
</evidence>
<dbReference type="CDD" id="cd12820">
    <property type="entry name" value="LbR_YadA-like"/>
    <property type="match status" value="1"/>
</dbReference>
<feature type="domain" description="Trimeric autotransporter adhesin YadA-like C-terminal membrane anchor" evidence="12">
    <location>
        <begin position="1332"/>
        <end position="1384"/>
    </location>
</feature>
<feature type="domain" description="Trimeric autotransporter adhesin YadA-like stalk" evidence="14">
    <location>
        <begin position="552"/>
        <end position="592"/>
    </location>
</feature>
<keyword evidence="4" id="KW-0813">Transport</keyword>
<keyword evidence="7" id="KW-0732">Signal</keyword>
<feature type="domain" description="Trimeric autotransporter adhesin YadA-like stalk" evidence="14">
    <location>
        <begin position="909"/>
        <end position="949"/>
    </location>
</feature>
<feature type="domain" description="Trimeric autotransporter adhesin YadA-like head" evidence="13">
    <location>
        <begin position="1184"/>
        <end position="1209"/>
    </location>
</feature>
<feature type="domain" description="Trimeric autotransporter adhesin YadA-like head" evidence="13">
    <location>
        <begin position="1211"/>
        <end position="1237"/>
    </location>
</feature>
<evidence type="ECO:0000259" key="15">
    <source>
        <dbReference type="Pfam" id="PF13018"/>
    </source>
</evidence>
<evidence type="ECO:0000256" key="9">
    <source>
        <dbReference type="ARBA" id="ARBA00023136"/>
    </source>
</evidence>
<dbReference type="GO" id="GO:0009279">
    <property type="term" value="C:cell outer membrane"/>
    <property type="evidence" value="ECO:0007669"/>
    <property type="project" value="UniProtKB-SubCell"/>
</dbReference>
<dbReference type="InterPro" id="IPR008640">
    <property type="entry name" value="Adhesin_Head_dom"/>
</dbReference>
<evidence type="ECO:0000313" key="16">
    <source>
        <dbReference type="EMBL" id="SAL76450.1"/>
    </source>
</evidence>
<feature type="domain" description="Trimeric autotransporter adhesin YadA-like head" evidence="13">
    <location>
        <begin position="294"/>
        <end position="315"/>
    </location>
</feature>
<evidence type="ECO:0008006" key="18">
    <source>
        <dbReference type="Google" id="ProtNLM"/>
    </source>
</evidence>
<dbReference type="InterPro" id="IPR045584">
    <property type="entry name" value="Pilin-like"/>
</dbReference>
<dbReference type="InterPro" id="IPR008635">
    <property type="entry name" value="Coiled_stalk_dom"/>
</dbReference>
<dbReference type="Pfam" id="PF05658">
    <property type="entry name" value="YadA_head"/>
    <property type="match status" value="9"/>
</dbReference>
<keyword evidence="9" id="KW-0472">Membrane</keyword>
<feature type="domain" description="Trimeric autotransporter adhesin YadA-like head" evidence="13">
    <location>
        <begin position="1027"/>
        <end position="1053"/>
    </location>
</feature>
<keyword evidence="10" id="KW-0998">Cell outer membrane</keyword>
<dbReference type="InterPro" id="IPR005594">
    <property type="entry name" value="YadA_C"/>
</dbReference>
<comment type="similarity">
    <text evidence="3">Belongs to the autotransporter-2 (AT-2) (TC 1.B.40) family.</text>
</comment>
<feature type="domain" description="Trimeric autotransporter adhesin YadA-like head" evidence="13">
    <location>
        <begin position="703"/>
        <end position="729"/>
    </location>
</feature>
<feature type="domain" description="Trimeric autotransporter adhesin YadA-like stalk" evidence="14">
    <location>
        <begin position="1257"/>
        <end position="1292"/>
    </location>
</feature>
<evidence type="ECO:0000259" key="12">
    <source>
        <dbReference type="Pfam" id="PF03895"/>
    </source>
</evidence>
<keyword evidence="5" id="KW-1134">Transmembrane beta strand</keyword>
<dbReference type="Gene3D" id="6.10.250.2040">
    <property type="match status" value="3"/>
</dbReference>
<feature type="domain" description="Trimeric autotransporter adhesin YadA-like head" evidence="13">
    <location>
        <begin position="510"/>
        <end position="534"/>
    </location>
</feature>
<proteinExistence type="inferred from homology"/>
<evidence type="ECO:0000256" key="5">
    <source>
        <dbReference type="ARBA" id="ARBA00022452"/>
    </source>
</evidence>
<feature type="domain" description="Trimeric autotransporter adhesin YadA-like head" evidence="13">
    <location>
        <begin position="327"/>
        <end position="350"/>
    </location>
</feature>
<dbReference type="GO" id="GO:0015031">
    <property type="term" value="P:protein transport"/>
    <property type="evidence" value="ECO:0007669"/>
    <property type="project" value="UniProtKB-KW"/>
</dbReference>
<name>A0A158K7C4_9BURK</name>
<feature type="domain" description="Trimeric autotransporter adhesin YadA-like stalk" evidence="14">
    <location>
        <begin position="193"/>
        <end position="235"/>
    </location>
</feature>
<feature type="domain" description="Trimeric autotransporter adhesin YadA-like stalk" evidence="14">
    <location>
        <begin position="807"/>
        <end position="848"/>
    </location>
</feature>
<organism evidence="16 17">
    <name type="scientific">Caballeronia choica</name>
    <dbReference type="NCBI Taxonomy" id="326476"/>
    <lineage>
        <taxon>Bacteria</taxon>
        <taxon>Pseudomonadati</taxon>
        <taxon>Pseudomonadota</taxon>
        <taxon>Betaproteobacteria</taxon>
        <taxon>Burkholderiales</taxon>
        <taxon>Burkholderiaceae</taxon>
        <taxon>Caballeronia</taxon>
    </lineage>
</organism>
<feature type="domain" description="Trimeric autotransporter adhesin YadA-like stalk" evidence="14">
    <location>
        <begin position="1134"/>
        <end position="1169"/>
    </location>
</feature>
<feature type="domain" description="Trimeric autotransporter adhesin YadA-like stalk" evidence="14">
    <location>
        <begin position="969"/>
        <end position="1010"/>
    </location>
</feature>
<dbReference type="EMBL" id="FCON02000066">
    <property type="protein sequence ID" value="SAL76450.1"/>
    <property type="molecule type" value="Genomic_DNA"/>
</dbReference>
<feature type="domain" description="Trimeric autotransporter adhesin YadA-like head" evidence="13">
    <location>
        <begin position="352"/>
        <end position="378"/>
    </location>
</feature>
<feature type="domain" description="Trimeric autotransporter adhesin YadA-like stalk" evidence="14">
    <location>
        <begin position="646"/>
        <end position="686"/>
    </location>
</feature>
<reference evidence="16" key="1">
    <citation type="submission" date="2016-01" db="EMBL/GenBank/DDBJ databases">
        <authorList>
            <person name="Peeters C."/>
        </authorList>
    </citation>
    <scope>NUCLEOTIDE SEQUENCE [LARGE SCALE GENOMIC DNA]</scope>
    <source>
        <strain evidence="16">LMG 22940</strain>
    </source>
</reference>
<dbReference type="SUPFAM" id="SSF54523">
    <property type="entry name" value="Pili subunits"/>
    <property type="match status" value="1"/>
</dbReference>
<feature type="domain" description="Trimeric autotransporter adhesin YadA-like head" evidence="13">
    <location>
        <begin position="865"/>
        <end position="891"/>
    </location>
</feature>
<dbReference type="SUPFAM" id="SSF101967">
    <property type="entry name" value="Adhesin YadA, collagen-binding domain"/>
    <property type="match status" value="9"/>
</dbReference>
<dbReference type="Pfam" id="PF03895">
    <property type="entry name" value="YadA_anchor"/>
    <property type="match status" value="1"/>
</dbReference>
<dbReference type="InterPro" id="IPR024973">
    <property type="entry name" value="ESPR"/>
</dbReference>
<feature type="region of interest" description="Disordered" evidence="11">
    <location>
        <begin position="31"/>
        <end position="55"/>
    </location>
</feature>
<evidence type="ECO:0000256" key="11">
    <source>
        <dbReference type="SAM" id="MobiDB-lite"/>
    </source>
</evidence>
<accession>A0A158K7C4</accession>
<dbReference type="Pfam" id="PF05662">
    <property type="entry name" value="YadA_stalk"/>
    <property type="match status" value="10"/>
</dbReference>
<evidence type="ECO:0000256" key="7">
    <source>
        <dbReference type="ARBA" id="ARBA00022729"/>
    </source>
</evidence>
<feature type="domain" description="Trimeric autotransporter adhesin YadA-like stalk" evidence="14">
    <location>
        <begin position="747"/>
        <end position="787"/>
    </location>
</feature>
<dbReference type="InterPro" id="IPR011049">
    <property type="entry name" value="Serralysin-like_metalloprot_C"/>
</dbReference>
<protein>
    <recommendedName>
        <fullName evidence="18">YadA domain-containing protein</fullName>
    </recommendedName>
</protein>
<keyword evidence="6" id="KW-0812">Transmembrane</keyword>
<keyword evidence="17" id="KW-1185">Reference proteome</keyword>
<evidence type="ECO:0000256" key="10">
    <source>
        <dbReference type="ARBA" id="ARBA00023237"/>
    </source>
</evidence>
<evidence type="ECO:0000259" key="13">
    <source>
        <dbReference type="Pfam" id="PF05658"/>
    </source>
</evidence>
<evidence type="ECO:0000256" key="1">
    <source>
        <dbReference type="ARBA" id="ARBA00004241"/>
    </source>
</evidence>
<comment type="subcellular location">
    <subcellularLocation>
        <location evidence="2">Cell outer membrane</location>
    </subcellularLocation>
    <subcellularLocation>
        <location evidence="1">Cell surface</location>
    </subcellularLocation>
</comment>
<dbReference type="Proteomes" id="UP000054770">
    <property type="component" value="Unassembled WGS sequence"/>
</dbReference>
<dbReference type="Gene3D" id="2.150.10.10">
    <property type="entry name" value="Serralysin-like metalloprotease, C-terminal"/>
    <property type="match status" value="4"/>
</dbReference>
<dbReference type="Gene3D" id="2.60.40.4050">
    <property type="match status" value="4"/>
</dbReference>
<evidence type="ECO:0000256" key="2">
    <source>
        <dbReference type="ARBA" id="ARBA00004442"/>
    </source>
</evidence>
<dbReference type="Gene3D" id="3.30.1300.30">
    <property type="entry name" value="GSPII I/J protein-like"/>
    <property type="match status" value="1"/>
</dbReference>
<evidence type="ECO:0000256" key="6">
    <source>
        <dbReference type="ARBA" id="ARBA00022692"/>
    </source>
</evidence>
<comment type="caution">
    <text evidence="16">The sequence shown here is derived from an EMBL/GenBank/DDBJ whole genome shotgun (WGS) entry which is preliminary data.</text>
</comment>
<evidence type="ECO:0000313" key="17">
    <source>
        <dbReference type="Proteomes" id="UP000054770"/>
    </source>
</evidence>
<evidence type="ECO:0000256" key="4">
    <source>
        <dbReference type="ARBA" id="ARBA00022448"/>
    </source>
</evidence>
<evidence type="ECO:0000256" key="3">
    <source>
        <dbReference type="ARBA" id="ARBA00005848"/>
    </source>
</evidence>
<dbReference type="GO" id="GO:0009986">
    <property type="term" value="C:cell surface"/>
    <property type="evidence" value="ECO:0007669"/>
    <property type="project" value="UniProtKB-SubCell"/>
</dbReference>
<sequence length="1384" mass="135241">MTIHVQRFPYEKHKTNRDYLRMNKIHRSITNSTSGASVAVPETASARGKAPSRSRRLSRKLSVAALLGAGLASTSALAAPIPTGTFNAALFNDFDDDACTAVADGSSIYTRHSDANPVSCGARLGSAKSATALGMNGVTPSTGLNLISNINGAFVNGGLEVFGSGVSSGLPAAYIHGGLSLFSDGTTSGTANKIVGVAAGTLSDASTDAVNGSQLNATNKSVTSLQTFADHINNGGGIKYFHVNSTLADSSAAGSESIAIGGAATAFDNGNIAIGVDTIADGVIGTNPAGVSGGVAIGHGAKEYGTGSIALGQDALVGTAVIGGEANDAIAVGRAATATGTNSVAMGAKSAASGQNAASFGSESVASGLSAVAIGASSTASGEGNVAIGHLAAAAGTYNAIAIGEQVRSTANDALSLGSQIDNAAVGSLALGSNGLKLDANSQGSALIAPNGGAVVDSSHSLVFNPYGTGGTADAANATTSNSNDSINLSGTVANAPGAVAVGSNSSITAANGVAIGARASTTAAGSVALGSNSVADRANTVSVGAAGSERQIVNVARGTAATDAVNVTQLQDVTTLLGGGAKIKADGTVQAPSYAVTGAAQPLQTVSAAITALDASIQNRVAYDSPSHDKVTLGGATASAPVALTNVKAAALSDTSTDAVNGSQLNTTNKNVTSLQSFADNINNGGGIKYFHTNSKLADSTATGTDSVAIGGAANASANNAVALGSNSIASRANTVSVGATGSERQIVNVARGTSDTDAVNVAQLKNGGMMVDTNGNVTNNFVSYDDSAKQRISLGGTGASKSVSITNLAAGNLSDTSTDAVNGSQLNTTNKNVTSLQSFADNINNGGGIKYFHTNSKLADSTATGTDSVAIGGAANASANNAVALGSNSIADRANTLSVGAAGSERQIVNVARGTSDTDAVNVAQLKNGGMMVDTDGNVTNNFVSYDDSAKQKITLGGTGASSAVSITNLKAGDLSATSTDAVNGSQLYATNQTVAGLSGFVNNVNNGGGIKYFHTNSTLADSTATGKNAVAIGGAAKASADNAIALGSNSIADRANTVSVGAAGSERQIANVAAGTSATDAVNVAQLKSVASSVNALDSSAVKYDTNADGSSNYASVTLGGGKAANGTTLHNVAAGASSTDAVNVAQLNDAVGRVTNIANNAYNPLFSADGSRDIDAATSSGTRSTAAGAKAVASGANSVATGADSVASGKGSVAVGSSATAKADNAVALGANSVADRANTVSVGSSAANGQRQIVNVAAGTSGTDAVNLDQMNRSVNTGVKQANNYTDALRRDVNSSLAKTNNHLESVGAMSSAMALMTGSAAAIVDKDNRFAAGVGVYRDKSALAVGFQRRFMRDAVMTLGVSTTGEETTGGAGVAFGF</sequence>
<evidence type="ECO:0000256" key="8">
    <source>
        <dbReference type="ARBA" id="ARBA00022927"/>
    </source>
</evidence>
<dbReference type="Gene3D" id="1.20.5.170">
    <property type="match status" value="4"/>
</dbReference>
<feature type="domain" description="Trimeric autotransporter adhesin YadA-like stalk" evidence="14">
    <location>
        <begin position="1071"/>
        <end position="1105"/>
    </location>
</feature>
<feature type="domain" description="ESPR" evidence="15">
    <location>
        <begin position="22"/>
        <end position="68"/>
    </location>
</feature>
<keyword evidence="8" id="KW-0653">Protein transport</keyword>